<evidence type="ECO:0000313" key="2">
    <source>
        <dbReference type="EMBL" id="KAH3736404.1"/>
    </source>
</evidence>
<keyword evidence="4" id="KW-1185">Reference proteome</keyword>
<accession>A0A9D4HXD6</accession>
<dbReference type="EMBL" id="JAIWYP010000011">
    <property type="protein sequence ID" value="KAH3736404.1"/>
    <property type="molecule type" value="Genomic_DNA"/>
</dbReference>
<evidence type="ECO:0000313" key="4">
    <source>
        <dbReference type="Proteomes" id="UP000828390"/>
    </source>
</evidence>
<keyword evidence="1" id="KW-0472">Membrane</keyword>
<gene>
    <name evidence="2" type="ORF">DPMN_042967</name>
    <name evidence="3" type="ORF">DPMN_049190</name>
</gene>
<name>A0A9D4HXD6_DREPO</name>
<dbReference type="Proteomes" id="UP000828390">
    <property type="component" value="Unassembled WGS sequence"/>
</dbReference>
<feature type="transmembrane region" description="Helical" evidence="1">
    <location>
        <begin position="42"/>
        <end position="62"/>
    </location>
</feature>
<keyword evidence="1" id="KW-0812">Transmembrane</keyword>
<keyword evidence="1" id="KW-1133">Transmembrane helix</keyword>
<comment type="caution">
    <text evidence="2">The sequence shown here is derived from an EMBL/GenBank/DDBJ whole genome shotgun (WGS) entry which is preliminary data.</text>
</comment>
<proteinExistence type="predicted"/>
<sequence>MGLGGWLSLVRHAFRSFSQDQRGHPKLLFSRSYLRTTLQLWVLWFGTALTYYGMVLASAEILQLHNAKTAGKNVHRVLLHIEPSLSTD</sequence>
<dbReference type="AlphaFoldDB" id="A0A9D4HXD6"/>
<evidence type="ECO:0000256" key="1">
    <source>
        <dbReference type="SAM" id="Phobius"/>
    </source>
</evidence>
<reference evidence="2" key="1">
    <citation type="journal article" date="2019" name="bioRxiv">
        <title>The Genome of the Zebra Mussel, Dreissena polymorpha: A Resource for Invasive Species Research.</title>
        <authorList>
            <person name="McCartney M.A."/>
            <person name="Auch B."/>
            <person name="Kono T."/>
            <person name="Mallez S."/>
            <person name="Zhang Y."/>
            <person name="Obille A."/>
            <person name="Becker A."/>
            <person name="Abrahante J.E."/>
            <person name="Garbe J."/>
            <person name="Badalamenti J.P."/>
            <person name="Herman A."/>
            <person name="Mangelson H."/>
            <person name="Liachko I."/>
            <person name="Sullivan S."/>
            <person name="Sone E.D."/>
            <person name="Koren S."/>
            <person name="Silverstein K.A.T."/>
            <person name="Beckman K.B."/>
            <person name="Gohl D.M."/>
        </authorList>
    </citation>
    <scope>NUCLEOTIDE SEQUENCE</scope>
    <source>
        <strain evidence="2">Duluth1</strain>
        <tissue evidence="2">Whole animal</tissue>
    </source>
</reference>
<evidence type="ECO:0000313" key="3">
    <source>
        <dbReference type="EMBL" id="KAH3742447.1"/>
    </source>
</evidence>
<protein>
    <submittedName>
        <fullName evidence="2">Uncharacterized protein</fullName>
    </submittedName>
</protein>
<reference evidence="2" key="2">
    <citation type="submission" date="2020-11" db="EMBL/GenBank/DDBJ databases">
        <authorList>
            <person name="McCartney M.A."/>
            <person name="Auch B."/>
            <person name="Kono T."/>
            <person name="Mallez S."/>
            <person name="Becker A."/>
            <person name="Gohl D.M."/>
            <person name="Silverstein K.A.T."/>
            <person name="Koren S."/>
            <person name="Bechman K.B."/>
            <person name="Herman A."/>
            <person name="Abrahante J.E."/>
            <person name="Garbe J."/>
        </authorList>
    </citation>
    <scope>NUCLEOTIDE SEQUENCE</scope>
    <source>
        <strain evidence="2">Duluth1</strain>
        <tissue evidence="2">Whole animal</tissue>
    </source>
</reference>
<organism evidence="2 4">
    <name type="scientific">Dreissena polymorpha</name>
    <name type="common">Zebra mussel</name>
    <name type="synonym">Mytilus polymorpha</name>
    <dbReference type="NCBI Taxonomy" id="45954"/>
    <lineage>
        <taxon>Eukaryota</taxon>
        <taxon>Metazoa</taxon>
        <taxon>Spiralia</taxon>
        <taxon>Lophotrochozoa</taxon>
        <taxon>Mollusca</taxon>
        <taxon>Bivalvia</taxon>
        <taxon>Autobranchia</taxon>
        <taxon>Heteroconchia</taxon>
        <taxon>Euheterodonta</taxon>
        <taxon>Imparidentia</taxon>
        <taxon>Neoheterodontei</taxon>
        <taxon>Myida</taxon>
        <taxon>Dreissenoidea</taxon>
        <taxon>Dreissenidae</taxon>
        <taxon>Dreissena</taxon>
    </lineage>
</organism>
<dbReference type="EMBL" id="JAIWYP010000011">
    <property type="protein sequence ID" value="KAH3742447.1"/>
    <property type="molecule type" value="Genomic_DNA"/>
</dbReference>